<evidence type="ECO:0000256" key="3">
    <source>
        <dbReference type="ARBA" id="ARBA00023157"/>
    </source>
</evidence>
<evidence type="ECO:0000259" key="7">
    <source>
        <dbReference type="PROSITE" id="PS50835"/>
    </source>
</evidence>
<evidence type="ECO:0000256" key="1">
    <source>
        <dbReference type="ARBA" id="ARBA00004479"/>
    </source>
</evidence>
<dbReference type="Proteomes" id="UP000005408">
    <property type="component" value="Unassembled WGS sequence"/>
</dbReference>
<dbReference type="SMART" id="SM00409">
    <property type="entry name" value="IG"/>
    <property type="match status" value="2"/>
</dbReference>
<dbReference type="InterPro" id="IPR051275">
    <property type="entry name" value="Cell_adhesion_signaling"/>
</dbReference>
<dbReference type="InterPro" id="IPR007110">
    <property type="entry name" value="Ig-like_dom"/>
</dbReference>
<feature type="transmembrane region" description="Helical" evidence="6">
    <location>
        <begin position="390"/>
        <end position="412"/>
    </location>
</feature>
<dbReference type="EnsemblMetazoa" id="G33947.1">
    <property type="protein sequence ID" value="G33947.1:cds"/>
    <property type="gene ID" value="G33947"/>
</dbReference>
<keyword evidence="6" id="KW-0812">Transmembrane</keyword>
<accession>A0A8W8MR52</accession>
<feature type="domain" description="Ig-like" evidence="7">
    <location>
        <begin position="266"/>
        <end position="354"/>
    </location>
</feature>
<dbReference type="Gene3D" id="2.60.40.10">
    <property type="entry name" value="Immunoglobulins"/>
    <property type="match status" value="2"/>
</dbReference>
<dbReference type="PANTHER" id="PTHR11640:SF31">
    <property type="entry name" value="IRREGULAR CHIASM C-ROUGHEST PROTEIN-RELATED"/>
    <property type="match status" value="1"/>
</dbReference>
<dbReference type="InterPro" id="IPR003599">
    <property type="entry name" value="Ig_sub"/>
</dbReference>
<comment type="subcellular location">
    <subcellularLocation>
        <location evidence="1">Membrane</location>
        <topology evidence="1">Single-pass type I membrane protein</topology>
    </subcellularLocation>
</comment>
<keyword evidence="4" id="KW-0325">Glycoprotein</keyword>
<dbReference type="GO" id="GO:0098609">
    <property type="term" value="P:cell-cell adhesion"/>
    <property type="evidence" value="ECO:0007669"/>
    <property type="project" value="TreeGrafter"/>
</dbReference>
<reference evidence="8" key="1">
    <citation type="submission" date="2022-08" db="UniProtKB">
        <authorList>
            <consortium name="EnsemblMetazoa"/>
        </authorList>
    </citation>
    <scope>IDENTIFICATION</scope>
    <source>
        <strain evidence="8">05x7-T-G4-1.051#20</strain>
    </source>
</reference>
<dbReference type="Pfam" id="PF13927">
    <property type="entry name" value="Ig_3"/>
    <property type="match status" value="1"/>
</dbReference>
<keyword evidence="3" id="KW-1015">Disulfide bond</keyword>
<keyword evidence="5" id="KW-0393">Immunoglobulin domain</keyword>
<organism evidence="8 9">
    <name type="scientific">Magallana gigas</name>
    <name type="common">Pacific oyster</name>
    <name type="synonym">Crassostrea gigas</name>
    <dbReference type="NCBI Taxonomy" id="29159"/>
    <lineage>
        <taxon>Eukaryota</taxon>
        <taxon>Metazoa</taxon>
        <taxon>Spiralia</taxon>
        <taxon>Lophotrochozoa</taxon>
        <taxon>Mollusca</taxon>
        <taxon>Bivalvia</taxon>
        <taxon>Autobranchia</taxon>
        <taxon>Pteriomorphia</taxon>
        <taxon>Ostreida</taxon>
        <taxon>Ostreoidea</taxon>
        <taxon>Ostreidae</taxon>
        <taxon>Magallana</taxon>
    </lineage>
</organism>
<sequence length="494" mass="55337">MGHGGFKSTKAKVWGVAVTVEENMDAAARGLAKESTEVKERGVAEGRSVAEKKVKIDGKNITEDVIFEEGDTIILNCTYDKDRYEVILNREIRWQKQIGDYFKDIAFVSPPSGPGPFIIWDMQSPYSNRTELVAPSISLSAVLIVKHLTCANPKEPEKFQLFPNKLDENQSISILCGANVGSPLGNIKIWKISQYNDTPVLIHESKATTNKTENCTEFKNDNFTYTVTRNDNGALFRCSSQNNLTQGLGPYRDSLKISVIYVPDKPVITLTPVKYFYFVGDYLTIQCIADSNPPPVFTWKFQPHNKSLETVIKNSPDVSKLVYNTLQTTDSGTYSCTATNAARLNSANVTSSVSLYVRHAEISNQGCNQCAYIKVCQQYDGKTECVTNKWVPIAIVFILIRVSFAAASIVLIKNKSFGSTKFTYYRNQIRSKLMGNKEVDVEGLSIKSLHNYLWKCFLPASTSLANPNREHLTLMLVCEQLYNLHYIISAKRLT</sequence>
<dbReference type="InterPro" id="IPR013783">
    <property type="entry name" value="Ig-like_fold"/>
</dbReference>
<evidence type="ECO:0000256" key="5">
    <source>
        <dbReference type="ARBA" id="ARBA00023319"/>
    </source>
</evidence>
<evidence type="ECO:0000313" key="8">
    <source>
        <dbReference type="EnsemblMetazoa" id="G33947.1:cds"/>
    </source>
</evidence>
<evidence type="ECO:0000313" key="9">
    <source>
        <dbReference type="Proteomes" id="UP000005408"/>
    </source>
</evidence>
<evidence type="ECO:0000256" key="4">
    <source>
        <dbReference type="ARBA" id="ARBA00023180"/>
    </source>
</evidence>
<evidence type="ECO:0000256" key="6">
    <source>
        <dbReference type="SAM" id="Phobius"/>
    </source>
</evidence>
<dbReference type="PROSITE" id="PS50835">
    <property type="entry name" value="IG_LIKE"/>
    <property type="match status" value="1"/>
</dbReference>
<dbReference type="InterPro" id="IPR036179">
    <property type="entry name" value="Ig-like_dom_sf"/>
</dbReference>
<keyword evidence="6" id="KW-1133">Transmembrane helix</keyword>
<dbReference type="GO" id="GO:0005911">
    <property type="term" value="C:cell-cell junction"/>
    <property type="evidence" value="ECO:0007669"/>
    <property type="project" value="TreeGrafter"/>
</dbReference>
<keyword evidence="2 6" id="KW-0472">Membrane</keyword>
<dbReference type="SUPFAM" id="SSF48726">
    <property type="entry name" value="Immunoglobulin"/>
    <property type="match status" value="1"/>
</dbReference>
<dbReference type="CDD" id="cd00096">
    <property type="entry name" value="Ig"/>
    <property type="match status" value="1"/>
</dbReference>
<dbReference type="SMART" id="SM00408">
    <property type="entry name" value="IGc2"/>
    <property type="match status" value="1"/>
</dbReference>
<evidence type="ECO:0000256" key="2">
    <source>
        <dbReference type="ARBA" id="ARBA00023136"/>
    </source>
</evidence>
<dbReference type="GO" id="GO:0005886">
    <property type="term" value="C:plasma membrane"/>
    <property type="evidence" value="ECO:0007669"/>
    <property type="project" value="TreeGrafter"/>
</dbReference>
<proteinExistence type="predicted"/>
<dbReference type="PANTHER" id="PTHR11640">
    <property type="entry name" value="NEPHRIN"/>
    <property type="match status" value="1"/>
</dbReference>
<dbReference type="GO" id="GO:0050839">
    <property type="term" value="F:cell adhesion molecule binding"/>
    <property type="evidence" value="ECO:0007669"/>
    <property type="project" value="TreeGrafter"/>
</dbReference>
<name>A0A8W8MR52_MAGGI</name>
<keyword evidence="9" id="KW-1185">Reference proteome</keyword>
<protein>
    <recommendedName>
        <fullName evidence="7">Ig-like domain-containing protein</fullName>
    </recommendedName>
</protein>
<dbReference type="InterPro" id="IPR003598">
    <property type="entry name" value="Ig_sub2"/>
</dbReference>
<dbReference type="AlphaFoldDB" id="A0A8W8MR52"/>